<dbReference type="PIRSF" id="PIRSF039085">
    <property type="entry name" value="ABC_ATPase_HisP"/>
    <property type="match status" value="1"/>
</dbReference>
<gene>
    <name evidence="6" type="ORF">CLAN_0900</name>
</gene>
<dbReference type="InterPro" id="IPR003439">
    <property type="entry name" value="ABC_transporter-like_ATP-bd"/>
</dbReference>
<dbReference type="InterPro" id="IPR017871">
    <property type="entry name" value="ABC_transporter-like_CS"/>
</dbReference>
<dbReference type="Proteomes" id="UP000202031">
    <property type="component" value="Chromosome"/>
</dbReference>
<dbReference type="SMART" id="SM00382">
    <property type="entry name" value="AAA"/>
    <property type="match status" value="1"/>
</dbReference>
<evidence type="ECO:0000256" key="4">
    <source>
        <dbReference type="ARBA" id="ARBA00022840"/>
    </source>
</evidence>
<dbReference type="AlphaFoldDB" id="A0A1X9SN62"/>
<dbReference type="Gene3D" id="3.40.50.300">
    <property type="entry name" value="P-loop containing nucleotide triphosphate hydrolases"/>
    <property type="match status" value="1"/>
</dbReference>
<evidence type="ECO:0000256" key="3">
    <source>
        <dbReference type="ARBA" id="ARBA00022741"/>
    </source>
</evidence>
<dbReference type="InterPro" id="IPR027417">
    <property type="entry name" value="P-loop_NTPase"/>
</dbReference>
<dbReference type="KEGG" id="clx:CLAN_0900"/>
<feature type="domain" description="ABC transporter" evidence="5">
    <location>
        <begin position="2"/>
        <end position="242"/>
    </location>
</feature>
<sequence length="247" mass="27511">MLQIKDINKQIASHTILSNISFDIKKGEIIAIIGPSGSGKTTLLRSLNYLEAPDSGILEFSDGSLKIDFKQHPNKQEILNLRRKMGMVFQSYNLFAHLNATQNITQGLISVQKMPKEKAIEIALNLLNKFGLKDRANAYPSSLSGGQQQRVAIARAVALKPDILLLDEPTSALDKELVSEVLSTLKMLANEHQTMILVTHELKFAKDIADKIIFLEGGKIITIQPPKEFFEAQDNPRIIKFIGDLHQ</sequence>
<organism evidence="6 7">
    <name type="scientific">Campylobacter lanienae NCTC 13004</name>
    <dbReference type="NCBI Taxonomy" id="1031753"/>
    <lineage>
        <taxon>Bacteria</taxon>
        <taxon>Pseudomonadati</taxon>
        <taxon>Campylobacterota</taxon>
        <taxon>Epsilonproteobacteria</taxon>
        <taxon>Campylobacterales</taxon>
        <taxon>Campylobacteraceae</taxon>
        <taxon>Campylobacter</taxon>
    </lineage>
</organism>
<protein>
    <submittedName>
        <fullName evidence="6">Amino acid ABC transporter, ATP-binding protein</fullName>
    </submittedName>
</protein>
<dbReference type="InterPro" id="IPR030679">
    <property type="entry name" value="ABC_ATPase_HisP-typ"/>
</dbReference>
<dbReference type="InterPro" id="IPR050086">
    <property type="entry name" value="MetN_ABC_transporter-like"/>
</dbReference>
<dbReference type="Pfam" id="PF00005">
    <property type="entry name" value="ABC_tran"/>
    <property type="match status" value="1"/>
</dbReference>
<dbReference type="SUPFAM" id="SSF52540">
    <property type="entry name" value="P-loop containing nucleoside triphosphate hydrolases"/>
    <property type="match status" value="1"/>
</dbReference>
<accession>A0A1X9SN62</accession>
<dbReference type="GO" id="GO:0016887">
    <property type="term" value="F:ATP hydrolysis activity"/>
    <property type="evidence" value="ECO:0007669"/>
    <property type="project" value="InterPro"/>
</dbReference>
<dbReference type="EMBL" id="CP015578">
    <property type="protein sequence ID" value="ARQ97645.1"/>
    <property type="molecule type" value="Genomic_DNA"/>
</dbReference>
<dbReference type="PROSITE" id="PS50893">
    <property type="entry name" value="ABC_TRANSPORTER_2"/>
    <property type="match status" value="1"/>
</dbReference>
<dbReference type="PROSITE" id="PS00211">
    <property type="entry name" value="ABC_TRANSPORTER_1"/>
    <property type="match status" value="1"/>
</dbReference>
<dbReference type="RefSeq" id="WP_100590695.1">
    <property type="nucleotide sequence ID" value="NZ_CP015578.1"/>
</dbReference>
<keyword evidence="2" id="KW-0813">Transport</keyword>
<dbReference type="GO" id="GO:0005524">
    <property type="term" value="F:ATP binding"/>
    <property type="evidence" value="ECO:0007669"/>
    <property type="project" value="UniProtKB-KW"/>
</dbReference>
<evidence type="ECO:0000256" key="2">
    <source>
        <dbReference type="ARBA" id="ARBA00022448"/>
    </source>
</evidence>
<comment type="similarity">
    <text evidence="1">Belongs to the ABC transporter superfamily.</text>
</comment>
<evidence type="ECO:0000313" key="7">
    <source>
        <dbReference type="Proteomes" id="UP000202031"/>
    </source>
</evidence>
<evidence type="ECO:0000259" key="5">
    <source>
        <dbReference type="PROSITE" id="PS50893"/>
    </source>
</evidence>
<evidence type="ECO:0000313" key="6">
    <source>
        <dbReference type="EMBL" id="ARQ97645.1"/>
    </source>
</evidence>
<keyword evidence="4 6" id="KW-0067">ATP-binding</keyword>
<dbReference type="PANTHER" id="PTHR43166:SF15">
    <property type="entry name" value="HISTIDINE TRANSPORT ATP-BINDING PROTEIN HISP"/>
    <property type="match status" value="1"/>
</dbReference>
<dbReference type="GO" id="GO:0015424">
    <property type="term" value="F:ABC-type amino acid transporter activity"/>
    <property type="evidence" value="ECO:0007669"/>
    <property type="project" value="InterPro"/>
</dbReference>
<reference evidence="7" key="1">
    <citation type="journal article" date="2017" name="Genome Biol. Evol.">
        <title>Comparative Genomic Analysis Identifies a Campylobacter Clade Deficient in Selenium Metabolism.</title>
        <authorList>
            <person name="Miller W.G."/>
            <person name="Yee E."/>
            <person name="Lopes B.S."/>
            <person name="Chapman M.H."/>
            <person name="Huynh S."/>
            <person name="Bono J.L."/>
            <person name="Parker C.T."/>
            <person name="Strachan N.J.C."/>
            <person name="Forbes K.J."/>
        </authorList>
    </citation>
    <scope>NUCLEOTIDE SEQUENCE [LARGE SCALE GENOMIC DNA]</scope>
    <source>
        <strain evidence="7">NCTC 13004</strain>
    </source>
</reference>
<dbReference type="InterPro" id="IPR003593">
    <property type="entry name" value="AAA+_ATPase"/>
</dbReference>
<keyword evidence="3" id="KW-0547">Nucleotide-binding</keyword>
<evidence type="ECO:0000256" key="1">
    <source>
        <dbReference type="ARBA" id="ARBA00005417"/>
    </source>
</evidence>
<proteinExistence type="inferred from homology"/>
<dbReference type="PANTHER" id="PTHR43166">
    <property type="entry name" value="AMINO ACID IMPORT ATP-BINDING PROTEIN"/>
    <property type="match status" value="1"/>
</dbReference>
<name>A0A1X9SN62_9BACT</name>
<dbReference type="GeneID" id="46921372"/>